<dbReference type="EMBL" id="BGZK01001968">
    <property type="protein sequence ID" value="GBP88969.1"/>
    <property type="molecule type" value="Genomic_DNA"/>
</dbReference>
<keyword evidence="2" id="KW-1185">Reference proteome</keyword>
<accession>A0A4C1ZPY2</accession>
<name>A0A4C1ZPY2_EUMVA</name>
<organism evidence="1 2">
    <name type="scientific">Eumeta variegata</name>
    <name type="common">Bagworm moth</name>
    <name type="synonym">Eumeta japonica</name>
    <dbReference type="NCBI Taxonomy" id="151549"/>
    <lineage>
        <taxon>Eukaryota</taxon>
        <taxon>Metazoa</taxon>
        <taxon>Ecdysozoa</taxon>
        <taxon>Arthropoda</taxon>
        <taxon>Hexapoda</taxon>
        <taxon>Insecta</taxon>
        <taxon>Pterygota</taxon>
        <taxon>Neoptera</taxon>
        <taxon>Endopterygota</taxon>
        <taxon>Lepidoptera</taxon>
        <taxon>Glossata</taxon>
        <taxon>Ditrysia</taxon>
        <taxon>Tineoidea</taxon>
        <taxon>Psychidae</taxon>
        <taxon>Oiketicinae</taxon>
        <taxon>Eumeta</taxon>
    </lineage>
</organism>
<protein>
    <submittedName>
        <fullName evidence="1">Uncharacterized protein</fullName>
    </submittedName>
</protein>
<evidence type="ECO:0000313" key="2">
    <source>
        <dbReference type="Proteomes" id="UP000299102"/>
    </source>
</evidence>
<dbReference type="Proteomes" id="UP000299102">
    <property type="component" value="Unassembled WGS sequence"/>
</dbReference>
<dbReference type="AlphaFoldDB" id="A0A4C1ZPY2"/>
<reference evidence="1 2" key="1">
    <citation type="journal article" date="2019" name="Commun. Biol.">
        <title>The bagworm genome reveals a unique fibroin gene that provides high tensile strength.</title>
        <authorList>
            <person name="Kono N."/>
            <person name="Nakamura H."/>
            <person name="Ohtoshi R."/>
            <person name="Tomita M."/>
            <person name="Numata K."/>
            <person name="Arakawa K."/>
        </authorList>
    </citation>
    <scope>NUCLEOTIDE SEQUENCE [LARGE SCALE GENOMIC DNA]</scope>
</reference>
<evidence type="ECO:0000313" key="1">
    <source>
        <dbReference type="EMBL" id="GBP88969.1"/>
    </source>
</evidence>
<comment type="caution">
    <text evidence="1">The sequence shown here is derived from an EMBL/GenBank/DDBJ whole genome shotgun (WGS) entry which is preliminary data.</text>
</comment>
<proteinExistence type="predicted"/>
<dbReference type="OrthoDB" id="10022108at2759"/>
<sequence>MGANSELGSLKNISKDVKEYVILKLIRSASSLFASMNPLRCGGVGAKARRATELEAAERSHSTTKEMLGQVHVPEKLKKIRRVVAKLAPRLMNYAEAAAKPKSMVAAAKTPGPTVRPGISHTLIVESKFENHTAEQVITKLRGVVDARELGVAVDRIRKARGQKVVLNCSPVKDAKK</sequence>
<gene>
    <name evidence="1" type="ORF">EVAR_87741_1</name>
</gene>